<protein>
    <recommendedName>
        <fullName evidence="5">Transmembrane protein</fullName>
    </recommendedName>
</protein>
<dbReference type="AlphaFoldDB" id="A0A0D2NZ68"/>
<dbReference type="Proteomes" id="UP000054270">
    <property type="component" value="Unassembled WGS sequence"/>
</dbReference>
<dbReference type="Gene3D" id="2.60.120.260">
    <property type="entry name" value="Galactose-binding domain-like"/>
    <property type="match status" value="2"/>
</dbReference>
<reference evidence="4" key="1">
    <citation type="submission" date="2014-04" db="EMBL/GenBank/DDBJ databases">
        <title>Evolutionary Origins and Diversification of the Mycorrhizal Mutualists.</title>
        <authorList>
            <consortium name="DOE Joint Genome Institute"/>
            <consortium name="Mycorrhizal Genomics Consortium"/>
            <person name="Kohler A."/>
            <person name="Kuo A."/>
            <person name="Nagy L.G."/>
            <person name="Floudas D."/>
            <person name="Copeland A."/>
            <person name="Barry K.W."/>
            <person name="Cichocki N."/>
            <person name="Veneault-Fourrey C."/>
            <person name="LaButti K."/>
            <person name="Lindquist E.A."/>
            <person name="Lipzen A."/>
            <person name="Lundell T."/>
            <person name="Morin E."/>
            <person name="Murat C."/>
            <person name="Riley R."/>
            <person name="Ohm R."/>
            <person name="Sun H."/>
            <person name="Tunlid A."/>
            <person name="Henrissat B."/>
            <person name="Grigoriev I.V."/>
            <person name="Hibbett D.S."/>
            <person name="Martin F."/>
        </authorList>
    </citation>
    <scope>NUCLEOTIDE SEQUENCE [LARGE SCALE GENOMIC DNA]</scope>
    <source>
        <strain evidence="4">FD-334 SS-4</strain>
    </source>
</reference>
<gene>
    <name evidence="3" type="ORF">HYPSUDRAFT_41592</name>
</gene>
<proteinExistence type="predicted"/>
<organism evidence="3 4">
    <name type="scientific">Hypholoma sublateritium (strain FD-334 SS-4)</name>
    <dbReference type="NCBI Taxonomy" id="945553"/>
    <lineage>
        <taxon>Eukaryota</taxon>
        <taxon>Fungi</taxon>
        <taxon>Dikarya</taxon>
        <taxon>Basidiomycota</taxon>
        <taxon>Agaricomycotina</taxon>
        <taxon>Agaricomycetes</taxon>
        <taxon>Agaricomycetidae</taxon>
        <taxon>Agaricales</taxon>
        <taxon>Agaricineae</taxon>
        <taxon>Strophariaceae</taxon>
        <taxon>Hypholoma</taxon>
    </lineage>
</organism>
<name>A0A0D2NZ68_HYPSF</name>
<dbReference type="OMA" id="QMATISI"/>
<evidence type="ECO:0000256" key="2">
    <source>
        <dbReference type="SAM" id="Phobius"/>
    </source>
</evidence>
<evidence type="ECO:0000313" key="4">
    <source>
        <dbReference type="Proteomes" id="UP000054270"/>
    </source>
</evidence>
<feature type="transmembrane region" description="Helical" evidence="2">
    <location>
        <begin position="316"/>
        <end position="340"/>
    </location>
</feature>
<keyword evidence="4" id="KW-1185">Reference proteome</keyword>
<evidence type="ECO:0008006" key="5">
    <source>
        <dbReference type="Google" id="ProtNLM"/>
    </source>
</evidence>
<feature type="region of interest" description="Disordered" evidence="1">
    <location>
        <begin position="162"/>
        <end position="184"/>
    </location>
</feature>
<keyword evidence="2" id="KW-1133">Transmembrane helix</keyword>
<sequence length="366" mass="39326">MSSQQLRVILDDNVADFIYGPNWELNAQVEWYQGGTHFPSYNRTTFGFFNLSFEGTSIAFIGNTPAPSSSQMATISIDGGTPYNSSYGSPPGQQTYVQWYQSPLLSDGVHTVSVDHLDGTAIDMAIITVGPNTPLTNRSIFVDNNDPSIEYTGHWVEDESISRPGNLPSGPPIGNSTQTSTTPGDTINFRFSGTSISVYGVFGWENIGSISATYTLDDITTSQTYTVAADSPERTEGDATNFIFYSKNNLAPEPHTLSITITGVVNQAYRLDYLVYSPSFSSQAAMPNLPAVTVTAASATNTAQTANIPRKGGAPVAAIVGSTLGSVLAVLLLVALVMLFRKRRKRGWEAVPMLDTHQSAFTDGQA</sequence>
<evidence type="ECO:0000313" key="3">
    <source>
        <dbReference type="EMBL" id="KJA21746.1"/>
    </source>
</evidence>
<dbReference type="EMBL" id="KN817555">
    <property type="protein sequence ID" value="KJA21746.1"/>
    <property type="molecule type" value="Genomic_DNA"/>
</dbReference>
<dbReference type="STRING" id="945553.A0A0D2NZ68"/>
<dbReference type="OrthoDB" id="2756615at2759"/>
<accession>A0A0D2NZ68</accession>
<evidence type="ECO:0000256" key="1">
    <source>
        <dbReference type="SAM" id="MobiDB-lite"/>
    </source>
</evidence>
<keyword evidence="2" id="KW-0472">Membrane</keyword>
<feature type="compositionally biased region" description="Polar residues" evidence="1">
    <location>
        <begin position="174"/>
        <end position="184"/>
    </location>
</feature>
<keyword evidence="2" id="KW-0812">Transmembrane</keyword>